<dbReference type="PANTHER" id="PTHR34676">
    <property type="entry name" value="DUF4219 DOMAIN-CONTAINING PROTEIN-RELATED"/>
    <property type="match status" value="1"/>
</dbReference>
<organism evidence="2">
    <name type="scientific">Tanacetum cinerariifolium</name>
    <name type="common">Dalmatian daisy</name>
    <name type="synonym">Chrysanthemum cinerariifolium</name>
    <dbReference type="NCBI Taxonomy" id="118510"/>
    <lineage>
        <taxon>Eukaryota</taxon>
        <taxon>Viridiplantae</taxon>
        <taxon>Streptophyta</taxon>
        <taxon>Embryophyta</taxon>
        <taxon>Tracheophyta</taxon>
        <taxon>Spermatophyta</taxon>
        <taxon>Magnoliopsida</taxon>
        <taxon>eudicotyledons</taxon>
        <taxon>Gunneridae</taxon>
        <taxon>Pentapetalae</taxon>
        <taxon>asterids</taxon>
        <taxon>campanulids</taxon>
        <taxon>Asterales</taxon>
        <taxon>Asteraceae</taxon>
        <taxon>Asteroideae</taxon>
        <taxon>Anthemideae</taxon>
        <taxon>Anthemidinae</taxon>
        <taxon>Tanacetum</taxon>
    </lineage>
</organism>
<proteinExistence type="predicted"/>
<dbReference type="AlphaFoldDB" id="A0A6L2KJC7"/>
<dbReference type="EMBL" id="BKCJ010002506">
    <property type="protein sequence ID" value="GEU49029.1"/>
    <property type="molecule type" value="Genomic_DNA"/>
</dbReference>
<gene>
    <name evidence="2" type="ORF">Tci_021007</name>
</gene>
<accession>A0A6L2KJC7</accession>
<sequence length="209" mass="23732">MTHQGNSQIKNYKIDLLTQEYKKFLISNEENIDSGFTRFNAIVTSLKSLNPDYSSKNHVRKFLHALPMTRRAKVTAIEETKDLATLPLDKLIGNHKVFEMVLDNDGVASKTTKEKVKSLALKAKVTREQTSDNSDSQGGSDEEINEEEEAEAFNLMARNFCKFFRKGIRFSRGNRFSNSANRFGRGHKIALETKVVKAREKKELATIAE</sequence>
<comment type="caution">
    <text evidence="2">The sequence shown here is derived from an EMBL/GenBank/DDBJ whole genome shotgun (WGS) entry which is preliminary data.</text>
</comment>
<protein>
    <submittedName>
        <fullName evidence="2">UBN2 domain-containing protein</fullName>
    </submittedName>
</protein>
<feature type="region of interest" description="Disordered" evidence="1">
    <location>
        <begin position="126"/>
        <end position="147"/>
    </location>
</feature>
<evidence type="ECO:0000313" key="2">
    <source>
        <dbReference type="EMBL" id="GEU49029.1"/>
    </source>
</evidence>
<evidence type="ECO:0000256" key="1">
    <source>
        <dbReference type="SAM" id="MobiDB-lite"/>
    </source>
</evidence>
<name>A0A6L2KJC7_TANCI</name>
<dbReference type="Pfam" id="PF14223">
    <property type="entry name" value="Retrotran_gag_2"/>
    <property type="match status" value="1"/>
</dbReference>
<dbReference type="PANTHER" id="PTHR34676:SF8">
    <property type="entry name" value="TRANSMEMBRANE PROTEIN"/>
    <property type="match status" value="1"/>
</dbReference>
<reference evidence="2" key="1">
    <citation type="journal article" date="2019" name="Sci. Rep.">
        <title>Draft genome of Tanacetum cinerariifolium, the natural source of mosquito coil.</title>
        <authorList>
            <person name="Yamashiro T."/>
            <person name="Shiraishi A."/>
            <person name="Satake H."/>
            <person name="Nakayama K."/>
        </authorList>
    </citation>
    <scope>NUCLEOTIDE SEQUENCE</scope>
</reference>